<comment type="caution">
    <text evidence="3">The sequence shown here is derived from an EMBL/GenBank/DDBJ whole genome shotgun (WGS) entry which is preliminary data.</text>
</comment>
<feature type="domain" description="Inverse autotransporter beta-domain" evidence="2">
    <location>
        <begin position="72"/>
        <end position="248"/>
    </location>
</feature>
<name>I9LJP1_9FIRM</name>
<dbReference type="AlphaFoldDB" id="I9LJP1"/>
<gene>
    <name evidence="3" type="ORF">FB4_2260</name>
</gene>
<dbReference type="EMBL" id="AKVJ01000006">
    <property type="protein sequence ID" value="EIW20641.1"/>
    <property type="molecule type" value="Genomic_DNA"/>
</dbReference>
<dbReference type="InterPro" id="IPR024519">
    <property type="entry name" value="IAT_beta"/>
</dbReference>
<evidence type="ECO:0000313" key="4">
    <source>
        <dbReference type="Proteomes" id="UP000004324"/>
    </source>
</evidence>
<dbReference type="PATRIC" id="fig|1149862.3.peg.540"/>
<dbReference type="RefSeq" id="WP_007931036.1">
    <property type="nucleotide sequence ID" value="NZ_AKVJ01000006.1"/>
</dbReference>
<evidence type="ECO:0000313" key="3">
    <source>
        <dbReference type="EMBL" id="EIW20641.1"/>
    </source>
</evidence>
<dbReference type="InterPro" id="IPR038177">
    <property type="entry name" value="IAT_beta_sf"/>
</dbReference>
<sequence length="288" mass="32511" precursor="true">MRKIISILMLLSILLQPISSAEEVSVEDGLTRVGNSYIIQGIQEFKRNDLPTWLQLTDIGFRFQTDGAPIYSIETIQPIGVPSDQITNFTQFRLGNDLSAGTVANFVLGRRILSADKTSMYTVNTFYDHGFKYGHGRVGGGLEYANGRNKYQANMYYTVSGEKMVDPSNAIYERALSGYDYSVGTTFAYAPWAQVYIKGYSWDYNNSIDDVDFKIYTQLQVTPRLNIEFGYLDDNGGEHYGKILYSLGHKGPAMIEKGKKIFRSEDGKTIFATTSLEKVQRKNDIYVE</sequence>
<keyword evidence="4" id="KW-1185">Reference proteome</keyword>
<feature type="chain" id="PRO_5003722765" description="Inverse autotransporter beta-domain domain-containing protein" evidence="1">
    <location>
        <begin position="22"/>
        <end position="288"/>
    </location>
</feature>
<dbReference type="Proteomes" id="UP000004324">
    <property type="component" value="Unassembled WGS sequence"/>
</dbReference>
<organism evidence="3 4">
    <name type="scientific">Pelosinus fermentans B4</name>
    <dbReference type="NCBI Taxonomy" id="1149862"/>
    <lineage>
        <taxon>Bacteria</taxon>
        <taxon>Bacillati</taxon>
        <taxon>Bacillota</taxon>
        <taxon>Negativicutes</taxon>
        <taxon>Selenomonadales</taxon>
        <taxon>Sporomusaceae</taxon>
        <taxon>Pelosinus</taxon>
    </lineage>
</organism>
<evidence type="ECO:0000256" key="1">
    <source>
        <dbReference type="SAM" id="SignalP"/>
    </source>
</evidence>
<reference evidence="3 4" key="1">
    <citation type="journal article" date="2012" name="J. Bacteriol.">
        <title>Draft Genome Sequences for Two Metal-Reducing Pelosinus fermentans Strains Isolated from a Cr(VI)-Contaminated Site and for Type Strain R7.</title>
        <authorList>
            <person name="Brown S.D."/>
            <person name="Podar M."/>
            <person name="Klingeman D.M."/>
            <person name="Johnson C.M."/>
            <person name="Yang Z.K."/>
            <person name="Utturkar S.M."/>
            <person name="Land M.L."/>
            <person name="Mosher J.J."/>
            <person name="Hurt R.A.Jr."/>
            <person name="Phelps T.J."/>
            <person name="Palumbo A.V."/>
            <person name="Arkin A.P."/>
            <person name="Hazen T.C."/>
            <person name="Elias D.A."/>
        </authorList>
    </citation>
    <scope>NUCLEOTIDE SEQUENCE [LARGE SCALE GENOMIC DNA]</scope>
    <source>
        <strain evidence="3 4">B4</strain>
    </source>
</reference>
<dbReference type="Pfam" id="PF11924">
    <property type="entry name" value="IAT_beta"/>
    <property type="match status" value="1"/>
</dbReference>
<accession>I9LJP1</accession>
<dbReference type="Gene3D" id="2.40.160.160">
    <property type="entry name" value="Inverse autotransporter, beta-domain"/>
    <property type="match status" value="1"/>
</dbReference>
<keyword evidence="1" id="KW-0732">Signal</keyword>
<proteinExistence type="predicted"/>
<dbReference type="OrthoDB" id="1672232at2"/>
<feature type="signal peptide" evidence="1">
    <location>
        <begin position="1"/>
        <end position="21"/>
    </location>
</feature>
<protein>
    <recommendedName>
        <fullName evidence="2">Inverse autotransporter beta-domain domain-containing protein</fullName>
    </recommendedName>
</protein>
<evidence type="ECO:0000259" key="2">
    <source>
        <dbReference type="Pfam" id="PF11924"/>
    </source>
</evidence>